<proteinExistence type="predicted"/>
<keyword evidence="1" id="KW-0472">Membrane</keyword>
<organism evidence="3 4">
    <name type="scientific">Trypanosoma equiperdum</name>
    <dbReference type="NCBI Taxonomy" id="5694"/>
    <lineage>
        <taxon>Eukaryota</taxon>
        <taxon>Discoba</taxon>
        <taxon>Euglenozoa</taxon>
        <taxon>Kinetoplastea</taxon>
        <taxon>Metakinetoplastina</taxon>
        <taxon>Trypanosomatida</taxon>
        <taxon>Trypanosomatidae</taxon>
        <taxon>Trypanosoma</taxon>
    </lineage>
</organism>
<evidence type="ECO:0000259" key="2">
    <source>
        <dbReference type="PROSITE" id="PS50076"/>
    </source>
</evidence>
<sequence length="284" mass="31663">MKPIPVAMNRSVRRAALMTLQPLVCSGTSARCITTGENHSFRPGRVTLFLRSLFVALTPQRLRSRMATGMQRGMERVQILEQEQLWLQRHGSPLRILGLPDHAELPEVRARYRELVLETHPDSQQRVEAVRGNGTERYDMIQTAYAMATNPTSLWHQNGAAPTLRRGLASGNSASLHVTLFAVMSYVMMGLVAVIFSLVVVRHLLEGALRLLDPKFYAFMTQQEEEERRRQLAGEVVDTDPKRLAPTVVKRLLFPGRFVHGGGSGDDFGYNNISESTGGNSPAD</sequence>
<dbReference type="CDD" id="cd06257">
    <property type="entry name" value="DnaJ"/>
    <property type="match status" value="1"/>
</dbReference>
<accession>A0A1G4I3B3</accession>
<gene>
    <name evidence="3" type="ORF">TEOVI_000862800</name>
</gene>
<name>A0A1G4I3B3_TRYEQ</name>
<dbReference type="EMBL" id="CZPT02000509">
    <property type="protein sequence ID" value="SCU66174.1"/>
    <property type="molecule type" value="Genomic_DNA"/>
</dbReference>
<dbReference type="InterPro" id="IPR001623">
    <property type="entry name" value="DnaJ_domain"/>
</dbReference>
<feature type="transmembrane region" description="Helical" evidence="1">
    <location>
        <begin position="180"/>
        <end position="201"/>
    </location>
</feature>
<dbReference type="Proteomes" id="UP000195570">
    <property type="component" value="Unassembled WGS sequence"/>
</dbReference>
<evidence type="ECO:0000256" key="1">
    <source>
        <dbReference type="SAM" id="Phobius"/>
    </source>
</evidence>
<evidence type="ECO:0000313" key="3">
    <source>
        <dbReference type="EMBL" id="SCU66174.1"/>
    </source>
</evidence>
<dbReference type="Gene3D" id="1.10.287.110">
    <property type="entry name" value="DnaJ domain"/>
    <property type="match status" value="1"/>
</dbReference>
<dbReference type="AlphaFoldDB" id="A0A1G4I3B3"/>
<feature type="domain" description="J" evidence="2">
    <location>
        <begin position="92"/>
        <end position="159"/>
    </location>
</feature>
<dbReference type="VEuPathDB" id="TriTrypDB:TEOVI_000862800"/>
<keyword evidence="1" id="KW-0812">Transmembrane</keyword>
<dbReference type="PROSITE" id="PS50076">
    <property type="entry name" value="DNAJ_2"/>
    <property type="match status" value="1"/>
</dbReference>
<dbReference type="InterPro" id="IPR036869">
    <property type="entry name" value="J_dom_sf"/>
</dbReference>
<dbReference type="Pfam" id="PF00226">
    <property type="entry name" value="DnaJ"/>
    <property type="match status" value="1"/>
</dbReference>
<comment type="caution">
    <text evidence="3">The sequence shown here is derived from an EMBL/GenBank/DDBJ whole genome shotgun (WGS) entry which is preliminary data.</text>
</comment>
<dbReference type="GeneID" id="92382562"/>
<dbReference type="RefSeq" id="XP_067077652.1">
    <property type="nucleotide sequence ID" value="XM_067221551.1"/>
</dbReference>
<protein>
    <submittedName>
        <fullName evidence="3">Chaperone protein DNAj, putative</fullName>
    </submittedName>
</protein>
<keyword evidence="4" id="KW-1185">Reference proteome</keyword>
<keyword evidence="1" id="KW-1133">Transmembrane helix</keyword>
<dbReference type="SUPFAM" id="SSF46565">
    <property type="entry name" value="Chaperone J-domain"/>
    <property type="match status" value="1"/>
</dbReference>
<reference evidence="3" key="1">
    <citation type="submission" date="2016-09" db="EMBL/GenBank/DDBJ databases">
        <authorList>
            <person name="Hebert L."/>
            <person name="Moumen B."/>
        </authorList>
    </citation>
    <scope>NUCLEOTIDE SEQUENCE [LARGE SCALE GENOMIC DNA]</scope>
    <source>
        <strain evidence="3">OVI</strain>
    </source>
</reference>
<evidence type="ECO:0000313" key="4">
    <source>
        <dbReference type="Proteomes" id="UP000195570"/>
    </source>
</evidence>